<dbReference type="GeneID" id="25283189"/>
<comment type="caution">
    <text evidence="4">The sequence shown here is derived from an EMBL/GenBank/DDBJ whole genome shotgun (WGS) entry which is preliminary data.</text>
</comment>
<dbReference type="Gene3D" id="3.30.70.3250">
    <property type="entry name" value="Ribonuclease P, Pop5 subunit"/>
    <property type="match status" value="1"/>
</dbReference>
<evidence type="ECO:0000256" key="3">
    <source>
        <dbReference type="SAM" id="MobiDB-lite"/>
    </source>
</evidence>
<evidence type="ECO:0000256" key="2">
    <source>
        <dbReference type="ARBA" id="ARBA00022694"/>
    </source>
</evidence>
<organism evidence="4 5">
    <name type="scientific">Exophiala aquamarina CBS 119918</name>
    <dbReference type="NCBI Taxonomy" id="1182545"/>
    <lineage>
        <taxon>Eukaryota</taxon>
        <taxon>Fungi</taxon>
        <taxon>Dikarya</taxon>
        <taxon>Ascomycota</taxon>
        <taxon>Pezizomycotina</taxon>
        <taxon>Eurotiomycetes</taxon>
        <taxon>Chaetothyriomycetidae</taxon>
        <taxon>Chaetothyriales</taxon>
        <taxon>Herpotrichiellaceae</taxon>
        <taxon>Exophiala</taxon>
    </lineage>
</organism>
<dbReference type="PANTHER" id="PTHR15441">
    <property type="entry name" value="RIBONUCLEASE P PROTEIN SUBUNIT P14"/>
    <property type="match status" value="1"/>
</dbReference>
<keyword evidence="5" id="KW-1185">Reference proteome</keyword>
<dbReference type="InterPro" id="IPR002759">
    <property type="entry name" value="Pop5/Rpp14/Rnp2-like"/>
</dbReference>
<feature type="region of interest" description="Disordered" evidence="3">
    <location>
        <begin position="198"/>
        <end position="218"/>
    </location>
</feature>
<dbReference type="PANTHER" id="PTHR15441:SF2">
    <property type="entry name" value="RIBONUCLEASE P_MRP PROTEIN SUBUNIT POP5"/>
    <property type="match status" value="1"/>
</dbReference>
<dbReference type="AlphaFoldDB" id="A0A072P6N2"/>
<dbReference type="HOGENOM" id="CLU_086710_1_0_1"/>
<sequence>MVRIKHRYLLFNILYPSAPSSNSSTSNTSTPVAPLPSLPPYISIHRASPGHLNAHHLLSALRHNISNIFGEHGLGVTQSSLKVIYFSPATSTCILRCPRAHFRLVWASLSFMDSLPGKVYNEPRTRCVIQVVRVSGTIRKSEEELLRRARRDVVRAKLDGVSEETALLDDLVGGAGIGMSKKSKGKDRAIESLHCNVGEDGIEDFDEEEEGELSDTDD</sequence>
<dbReference type="GO" id="GO:0000172">
    <property type="term" value="C:ribonuclease MRP complex"/>
    <property type="evidence" value="ECO:0007669"/>
    <property type="project" value="TreeGrafter"/>
</dbReference>
<dbReference type="STRING" id="1182545.A0A072P6N2"/>
<dbReference type="GO" id="GO:0030681">
    <property type="term" value="C:multimeric ribonuclease P complex"/>
    <property type="evidence" value="ECO:0007669"/>
    <property type="project" value="TreeGrafter"/>
</dbReference>
<dbReference type="GO" id="GO:0033204">
    <property type="term" value="F:ribonuclease P RNA binding"/>
    <property type="evidence" value="ECO:0007669"/>
    <property type="project" value="TreeGrafter"/>
</dbReference>
<gene>
    <name evidence="4" type="ORF">A1O9_08276</name>
</gene>
<dbReference type="InterPro" id="IPR038085">
    <property type="entry name" value="Rnp2-like_sf"/>
</dbReference>
<evidence type="ECO:0000313" key="5">
    <source>
        <dbReference type="Proteomes" id="UP000027920"/>
    </source>
</evidence>
<name>A0A072P6N2_9EURO</name>
<dbReference type="Pfam" id="PF01900">
    <property type="entry name" value="RNase_P_Rpp14"/>
    <property type="match status" value="1"/>
</dbReference>
<evidence type="ECO:0000256" key="1">
    <source>
        <dbReference type="ARBA" id="ARBA00010800"/>
    </source>
</evidence>
<evidence type="ECO:0000313" key="4">
    <source>
        <dbReference type="EMBL" id="KEF55526.1"/>
    </source>
</evidence>
<dbReference type="OrthoDB" id="24745at2759"/>
<dbReference type="GO" id="GO:0001682">
    <property type="term" value="P:tRNA 5'-leader removal"/>
    <property type="evidence" value="ECO:0007669"/>
    <property type="project" value="InterPro"/>
</dbReference>
<reference evidence="4 5" key="1">
    <citation type="submission" date="2013-03" db="EMBL/GenBank/DDBJ databases">
        <title>The Genome Sequence of Exophiala aquamarina CBS 119918.</title>
        <authorList>
            <consortium name="The Broad Institute Genomics Platform"/>
            <person name="Cuomo C."/>
            <person name="de Hoog S."/>
            <person name="Gorbushina A."/>
            <person name="Walker B."/>
            <person name="Young S.K."/>
            <person name="Zeng Q."/>
            <person name="Gargeya S."/>
            <person name="Fitzgerald M."/>
            <person name="Haas B."/>
            <person name="Abouelleil A."/>
            <person name="Allen A.W."/>
            <person name="Alvarado L."/>
            <person name="Arachchi H.M."/>
            <person name="Berlin A.M."/>
            <person name="Chapman S.B."/>
            <person name="Gainer-Dewar J."/>
            <person name="Goldberg J."/>
            <person name="Griggs A."/>
            <person name="Gujja S."/>
            <person name="Hansen M."/>
            <person name="Howarth C."/>
            <person name="Imamovic A."/>
            <person name="Ireland A."/>
            <person name="Larimer J."/>
            <person name="McCowan C."/>
            <person name="Murphy C."/>
            <person name="Pearson M."/>
            <person name="Poon T.W."/>
            <person name="Priest M."/>
            <person name="Roberts A."/>
            <person name="Saif S."/>
            <person name="Shea T."/>
            <person name="Sisk P."/>
            <person name="Sykes S."/>
            <person name="Wortman J."/>
            <person name="Nusbaum C."/>
            <person name="Birren B."/>
        </authorList>
    </citation>
    <scope>NUCLEOTIDE SEQUENCE [LARGE SCALE GENOMIC DNA]</scope>
    <source>
        <strain evidence="4 5">CBS 119918</strain>
    </source>
</reference>
<dbReference type="VEuPathDB" id="FungiDB:A1O9_08276"/>
<feature type="compositionally biased region" description="Acidic residues" evidence="3">
    <location>
        <begin position="200"/>
        <end position="218"/>
    </location>
</feature>
<dbReference type="GO" id="GO:0005730">
    <property type="term" value="C:nucleolus"/>
    <property type="evidence" value="ECO:0007669"/>
    <property type="project" value="TreeGrafter"/>
</dbReference>
<keyword evidence="2" id="KW-0819">tRNA processing</keyword>
<dbReference type="Proteomes" id="UP000027920">
    <property type="component" value="Unassembled WGS sequence"/>
</dbReference>
<dbReference type="RefSeq" id="XP_013258116.1">
    <property type="nucleotide sequence ID" value="XM_013402662.1"/>
</dbReference>
<proteinExistence type="inferred from homology"/>
<accession>A0A072P6N2</accession>
<protein>
    <submittedName>
        <fullName evidence="4">Uncharacterized protein</fullName>
    </submittedName>
</protein>
<comment type="similarity">
    <text evidence="1">Belongs to the eukaryotic/archaeal RNase P protein component 2 family.</text>
</comment>
<dbReference type="EMBL" id="AMGV01000007">
    <property type="protein sequence ID" value="KEF55526.1"/>
    <property type="molecule type" value="Genomic_DNA"/>
</dbReference>
<dbReference type="SUPFAM" id="SSF160350">
    <property type="entry name" value="Rnp2-like"/>
    <property type="match status" value="1"/>
</dbReference>